<accession>A0A1M7EG26</accession>
<evidence type="ECO:0000313" key="8">
    <source>
        <dbReference type="Proteomes" id="UP000183947"/>
    </source>
</evidence>
<dbReference type="GO" id="GO:0006289">
    <property type="term" value="P:nucleotide-excision repair"/>
    <property type="evidence" value="ECO:0007669"/>
    <property type="project" value="TreeGrafter"/>
</dbReference>
<keyword evidence="3" id="KW-0067">ATP-binding</keyword>
<dbReference type="STRING" id="1121959.SAMN02746009_03595"/>
<dbReference type="GO" id="GO:0043138">
    <property type="term" value="F:3'-5' DNA helicase activity"/>
    <property type="evidence" value="ECO:0007669"/>
    <property type="project" value="TreeGrafter"/>
</dbReference>
<keyword evidence="1" id="KW-0547">Nucleotide-binding</keyword>
<feature type="compositionally biased region" description="Basic and acidic residues" evidence="4">
    <location>
        <begin position="197"/>
        <end position="210"/>
    </location>
</feature>
<organism evidence="7 8">
    <name type="scientific">Hymenobacter psychrotolerans DSM 18569</name>
    <dbReference type="NCBI Taxonomy" id="1121959"/>
    <lineage>
        <taxon>Bacteria</taxon>
        <taxon>Pseudomonadati</taxon>
        <taxon>Bacteroidota</taxon>
        <taxon>Cytophagia</taxon>
        <taxon>Cytophagales</taxon>
        <taxon>Hymenobacteraceae</taxon>
        <taxon>Hymenobacter</taxon>
    </lineage>
</organism>
<evidence type="ECO:0000256" key="3">
    <source>
        <dbReference type="ARBA" id="ARBA00022840"/>
    </source>
</evidence>
<dbReference type="GO" id="GO:0005524">
    <property type="term" value="F:ATP binding"/>
    <property type="evidence" value="ECO:0007669"/>
    <property type="project" value="UniProtKB-KW"/>
</dbReference>
<reference evidence="8" key="1">
    <citation type="submission" date="2016-11" db="EMBL/GenBank/DDBJ databases">
        <authorList>
            <person name="Varghese N."/>
            <person name="Submissions S."/>
        </authorList>
    </citation>
    <scope>NUCLEOTIDE SEQUENCE [LARGE SCALE GENOMIC DNA]</scope>
    <source>
        <strain evidence="8">DSM 18569</strain>
    </source>
</reference>
<evidence type="ECO:0000259" key="6">
    <source>
        <dbReference type="PROSITE" id="PS51193"/>
    </source>
</evidence>
<dbReference type="Pfam" id="PF00270">
    <property type="entry name" value="DEAD"/>
    <property type="match status" value="1"/>
</dbReference>
<dbReference type="GO" id="GO:0016787">
    <property type="term" value="F:hydrolase activity"/>
    <property type="evidence" value="ECO:0007669"/>
    <property type="project" value="UniProtKB-KW"/>
</dbReference>
<evidence type="ECO:0000259" key="5">
    <source>
        <dbReference type="PROSITE" id="PS51192"/>
    </source>
</evidence>
<dbReference type="PROSITE" id="PS51192">
    <property type="entry name" value="HELICASE_ATP_BIND_1"/>
    <property type="match status" value="1"/>
</dbReference>
<proteinExistence type="predicted"/>
<dbReference type="Pfam" id="PF00271">
    <property type="entry name" value="Helicase_C"/>
    <property type="match status" value="1"/>
</dbReference>
<feature type="domain" description="Helicase ATP-binding" evidence="5">
    <location>
        <begin position="112"/>
        <end position="467"/>
    </location>
</feature>
<dbReference type="OrthoDB" id="9815222at2"/>
<dbReference type="RefSeq" id="WP_073288100.1">
    <property type="nucleotide sequence ID" value="NZ_FRAS01000025.1"/>
</dbReference>
<name>A0A1M7EG26_9BACT</name>
<dbReference type="InterPro" id="IPR011545">
    <property type="entry name" value="DEAD/DEAH_box_helicase_dom"/>
</dbReference>
<feature type="region of interest" description="Disordered" evidence="4">
    <location>
        <begin position="177"/>
        <end position="210"/>
    </location>
</feature>
<dbReference type="PANTHER" id="PTHR47957">
    <property type="entry name" value="ATP-DEPENDENT HELICASE HRQ1"/>
    <property type="match status" value="1"/>
</dbReference>
<dbReference type="InterPro" id="IPR014013">
    <property type="entry name" value="Helic_SF1/SF2_ATP-bd_DinG/Rad3"/>
</dbReference>
<dbReference type="InterPro" id="IPR001650">
    <property type="entry name" value="Helicase_C-like"/>
</dbReference>
<dbReference type="SMART" id="SM00490">
    <property type="entry name" value="HELICc"/>
    <property type="match status" value="1"/>
</dbReference>
<dbReference type="InterPro" id="IPR027417">
    <property type="entry name" value="P-loop_NTPase"/>
</dbReference>
<dbReference type="PROSITE" id="PS51193">
    <property type="entry name" value="HELICASE_ATP_BIND_2"/>
    <property type="match status" value="1"/>
</dbReference>
<dbReference type="Gene3D" id="3.40.50.300">
    <property type="entry name" value="P-loop containing nucleotide triphosphate hydrolases"/>
    <property type="match status" value="2"/>
</dbReference>
<keyword evidence="8" id="KW-1185">Reference proteome</keyword>
<dbReference type="Proteomes" id="UP000183947">
    <property type="component" value="Unassembled WGS sequence"/>
</dbReference>
<evidence type="ECO:0000256" key="4">
    <source>
        <dbReference type="SAM" id="MobiDB-lite"/>
    </source>
</evidence>
<dbReference type="SUPFAM" id="SSF52540">
    <property type="entry name" value="P-loop containing nucleoside triphosphate hydrolases"/>
    <property type="match status" value="2"/>
</dbReference>
<sequence length="2117" mass="236248">MQDPIGAFDTIRDNFIRYVETAFRTKFDDIENRRHKLLHQDRVLYRQPWAEPLPEYQGSGSQIKREADNELPEVELADVLTDHEQELFRGLVKAGLLDASNRELYEHQVSMLRTALQGKHCVITSGTGSGKTESFLLPLFAQLVKEAASWPEPGLVPPSAQAWWQKGAVGRLTDANVVDKNTPRGHGTGLRRPAQQRGHEYVTREGKERQTRPAAVRALILYPMNALVEDQMTRLRRALDSDEARTWFDQNVLRNRIYFGRYTGASPVSGELLCEDLETGQPAINKWKLDELRKELRAISGNASRIQQYIQEQGLDVAGDAKKRARAKELTAYFPRADEAEMRSRFDMQESPPDILITNYSMLSIMLMRELDAPIFTKTRDWLAGLDLPLNERAAAKKIRVFHLIVDELHLYRGTSGTEVSYLLRMVLDRLGLDPHHQQLRILASSASLETGGEKELESRRFLHDFFGFPADDEDKETFTIIEGQQVKVDSVDGNAVLPVSAFVGLAAAFEQDKGIPDAALVAAAQALNAYSGNPPAGGSGLHQFGHALLGEKLQMRRRLYAACTVLESTAQGKGKPKEKVRAVPVIPAIPIGDVLPEGFQHLAISLFGSGHDPVMLRQAVRGLFIGRGLLDQAECELLEREARNAGRALPRFRFHFFFRNIEGLWAALPAASELENDLDRPRAVWRKAFGKLYPQPDLRAKSGQHIVESLYCDNCGSVFYGGSRLSLREATDGQFDFQMLTVSPEIEGIPEKTAEVLVERRSYRDYAVFWPEAGQQYTRHERASGVAWGGGRTEFPWKQPGIGEQRPENEALWVEATIDSRSGNVRLGRVEESIGDDGPDWIAGRIFSVTPTGGDEILNTVQAMPAVCPACGISHEVTGPPDRPVGRRKTSSVRGFRTGFAQTSQTFAKELMMQLPRDVEGARKLVLFSDSREDAAQAANNIERTHYKFLLRELVADYLLHQVATGKRLIAAFEMNPPLPEVERQRLEALDPALYDKIDLWLSDAGYSGTGPERVKRAEEAKTNLASIRRAIISVRDLTDDLNSGKGELVRRFLKLGINPGGNARQMQEMPIGEGKGPWYDGVEFDGPSAPKWHGDAPILQTRIRQELAGNLGDLLFRRLFYSLEASGLGIVRVLAGGDAATRQLERLRGQLPAALREHTSDILSSVIRILGDKYRYEPGGFPREKAFGSGTDFARPVRDYIEAVLNLHAPGSSRDQVLEDIRECLLGTASPVLDDAGNAQVGELWLEAVTEHSPAWICSNCKRPHLHPAAGVCTACRTHLSPATRPDTTCRSLWSRNYLAYHAALQPREAIRLHCEELTGQTDDQFERQRHFRDVVLQDEGPANVRTIDLLSVTTTLEVGVDIGALQAVMLANMPPQRFNYQQRVGRAGRRGQAYSVAFTFCRGRSHDEFYFANPHKITGDDAPVPFLATDQPRILRRVLAKAVLRDVFQAADVVGGGIHGEFGSFIDWTARAAELKVRLANSQARIEHLLDLFMPNPDADLRASLLTWALSQGMDGLLQQAQAVLANRSLPGDTPSEKLAQGGILPMFGMPTTVRDLLLGFRKTGRDKWLPTKIDRALDLAIYEFAPGAQKMKDKVVHQAIGFTSEVREHVEDGWRTMTNKTGQDVSAFTTRKWMLQCPECFFCKTYELDEKPDAVCPVETCGFDLTPADLENGPFYVFQIASPRAFRTAYTGGRDEREMSDSLGQRPPLVAEQDSKQVTKPRNNALFCLADADTAWRLNKGPREALFRGRSYANGSNTWERPRKHTFRFKEQWLMNPTSVWNSPPTEEYALYYGAPGPEEMLALAANKKTEILRIQPRQVPQALNLALDHRVRGRQAHGLKAAYYSAAFLLQRAMADRLDVEPAEIEIAGITQIQLTDKESIRYAGQIVLCDALPNGSGFVRQMHEQLSLGEEQHSLLDEVLTPTEVGSYLGKIQEVKHIKGDADGVNEGCGSACYDCLKGYRNMNYHALLDWRLALALLRIMNKEGYQAGADGDFSQLELNDWSAYAWDWLETFNNSLGADGQPLGNVQFVGEGEQLPVLVWGPDTDHRVAVVVHPFWDLQRQPAGNWLSEALGEVYGLAGPSGQVQFLDSFNLSRRPGKCYEWLINGENLI</sequence>
<dbReference type="EMBL" id="FRAS01000025">
    <property type="protein sequence ID" value="SHL90588.1"/>
    <property type="molecule type" value="Genomic_DNA"/>
</dbReference>
<dbReference type="PANTHER" id="PTHR47957:SF3">
    <property type="entry name" value="ATP-DEPENDENT HELICASE HRQ1"/>
    <property type="match status" value="1"/>
</dbReference>
<dbReference type="GO" id="GO:0003676">
    <property type="term" value="F:nucleic acid binding"/>
    <property type="evidence" value="ECO:0007669"/>
    <property type="project" value="InterPro"/>
</dbReference>
<gene>
    <name evidence="7" type="ORF">SAMN02746009_03595</name>
</gene>
<feature type="domain" description="Helicase ATP-binding" evidence="6">
    <location>
        <begin position="90"/>
        <end position="454"/>
    </location>
</feature>
<evidence type="ECO:0000256" key="2">
    <source>
        <dbReference type="ARBA" id="ARBA00022801"/>
    </source>
</evidence>
<dbReference type="GO" id="GO:0036297">
    <property type="term" value="P:interstrand cross-link repair"/>
    <property type="evidence" value="ECO:0007669"/>
    <property type="project" value="TreeGrafter"/>
</dbReference>
<keyword evidence="2" id="KW-0378">Hydrolase</keyword>
<evidence type="ECO:0000313" key="7">
    <source>
        <dbReference type="EMBL" id="SHL90588.1"/>
    </source>
</evidence>
<evidence type="ECO:0000256" key="1">
    <source>
        <dbReference type="ARBA" id="ARBA00022741"/>
    </source>
</evidence>
<dbReference type="SMART" id="SM00487">
    <property type="entry name" value="DEXDc"/>
    <property type="match status" value="1"/>
</dbReference>
<dbReference type="InterPro" id="IPR014001">
    <property type="entry name" value="Helicase_ATP-bd"/>
</dbReference>
<protein>
    <submittedName>
        <fullName evidence="7">Helicase conserved C-terminal domain-containing protein</fullName>
    </submittedName>
</protein>
<keyword evidence="7" id="KW-0347">Helicase</keyword>